<name>A0A0K9NMN7_ZOSMR</name>
<evidence type="ECO:0000313" key="1">
    <source>
        <dbReference type="EMBL" id="KMZ57342.1"/>
    </source>
</evidence>
<dbReference type="Proteomes" id="UP000036987">
    <property type="component" value="Unassembled WGS sequence"/>
</dbReference>
<sequence>MILPSNFLVCTAGRWAIRTRNLLVLGTDKLDSYLKNTIWSLIDPQLQILVGRHSRKAWSKFINGDNQHWPTIYVIFTRDSDPHRLK</sequence>
<keyword evidence="2" id="KW-1185">Reference proteome</keyword>
<dbReference type="STRING" id="29655.A0A0K9NMN7"/>
<organism evidence="1 2">
    <name type="scientific">Zostera marina</name>
    <name type="common">Eelgrass</name>
    <dbReference type="NCBI Taxonomy" id="29655"/>
    <lineage>
        <taxon>Eukaryota</taxon>
        <taxon>Viridiplantae</taxon>
        <taxon>Streptophyta</taxon>
        <taxon>Embryophyta</taxon>
        <taxon>Tracheophyta</taxon>
        <taxon>Spermatophyta</taxon>
        <taxon>Magnoliopsida</taxon>
        <taxon>Liliopsida</taxon>
        <taxon>Zosteraceae</taxon>
        <taxon>Zostera</taxon>
    </lineage>
</organism>
<comment type="caution">
    <text evidence="1">The sequence shown here is derived from an EMBL/GenBank/DDBJ whole genome shotgun (WGS) entry which is preliminary data.</text>
</comment>
<reference evidence="2" key="1">
    <citation type="journal article" date="2016" name="Nature">
        <title>The genome of the seagrass Zostera marina reveals angiosperm adaptation to the sea.</title>
        <authorList>
            <person name="Olsen J.L."/>
            <person name="Rouze P."/>
            <person name="Verhelst B."/>
            <person name="Lin Y.-C."/>
            <person name="Bayer T."/>
            <person name="Collen J."/>
            <person name="Dattolo E."/>
            <person name="De Paoli E."/>
            <person name="Dittami S."/>
            <person name="Maumus F."/>
            <person name="Michel G."/>
            <person name="Kersting A."/>
            <person name="Lauritano C."/>
            <person name="Lohaus R."/>
            <person name="Toepel M."/>
            <person name="Tonon T."/>
            <person name="Vanneste K."/>
            <person name="Amirebrahimi M."/>
            <person name="Brakel J."/>
            <person name="Bostroem C."/>
            <person name="Chovatia M."/>
            <person name="Grimwood J."/>
            <person name="Jenkins J.W."/>
            <person name="Jueterbock A."/>
            <person name="Mraz A."/>
            <person name="Stam W.T."/>
            <person name="Tice H."/>
            <person name="Bornberg-Bauer E."/>
            <person name="Green P.J."/>
            <person name="Pearson G.A."/>
            <person name="Procaccini G."/>
            <person name="Duarte C.M."/>
            <person name="Schmutz J."/>
            <person name="Reusch T.B.H."/>
            <person name="Van de Peer Y."/>
        </authorList>
    </citation>
    <scope>NUCLEOTIDE SEQUENCE [LARGE SCALE GENOMIC DNA]</scope>
    <source>
        <strain evidence="2">cv. Finnish</strain>
    </source>
</reference>
<accession>A0A0K9NMN7</accession>
<dbReference type="AlphaFoldDB" id="A0A0K9NMN7"/>
<gene>
    <name evidence="1" type="ORF">ZOSMA_87G00880</name>
</gene>
<evidence type="ECO:0000313" key="2">
    <source>
        <dbReference type="Proteomes" id="UP000036987"/>
    </source>
</evidence>
<proteinExistence type="predicted"/>
<dbReference type="EMBL" id="LFYR01002091">
    <property type="protein sequence ID" value="KMZ57342.1"/>
    <property type="molecule type" value="Genomic_DNA"/>
</dbReference>
<protein>
    <submittedName>
        <fullName evidence="1">Uncharacterized protein</fullName>
    </submittedName>
</protein>